<keyword evidence="1" id="KW-0547">Nucleotide-binding</keyword>
<dbReference type="InterPro" id="IPR000719">
    <property type="entry name" value="Prot_kinase_dom"/>
</dbReference>
<dbReference type="PANTHER" id="PTHR46008">
    <property type="entry name" value="LEAF RUST 10 DISEASE-RESISTANCE LOCUS RECEPTOR-LIKE PROTEIN KINASE-LIKE 1.4"/>
    <property type="match status" value="1"/>
</dbReference>
<proteinExistence type="predicted"/>
<dbReference type="EMBL" id="BKCJ010001858">
    <property type="protein sequence ID" value="GEU44527.1"/>
    <property type="molecule type" value="Genomic_DNA"/>
</dbReference>
<dbReference type="GO" id="GO:0004672">
    <property type="term" value="F:protein kinase activity"/>
    <property type="evidence" value="ECO:0007669"/>
    <property type="project" value="InterPro"/>
</dbReference>
<organism evidence="4">
    <name type="scientific">Tanacetum cinerariifolium</name>
    <name type="common">Dalmatian daisy</name>
    <name type="synonym">Chrysanthemum cinerariifolium</name>
    <dbReference type="NCBI Taxonomy" id="118510"/>
    <lineage>
        <taxon>Eukaryota</taxon>
        <taxon>Viridiplantae</taxon>
        <taxon>Streptophyta</taxon>
        <taxon>Embryophyta</taxon>
        <taxon>Tracheophyta</taxon>
        <taxon>Spermatophyta</taxon>
        <taxon>Magnoliopsida</taxon>
        <taxon>eudicotyledons</taxon>
        <taxon>Gunneridae</taxon>
        <taxon>Pentapetalae</taxon>
        <taxon>asterids</taxon>
        <taxon>campanulids</taxon>
        <taxon>Asterales</taxon>
        <taxon>Asteraceae</taxon>
        <taxon>Asteroideae</taxon>
        <taxon>Anthemideae</taxon>
        <taxon>Anthemidinae</taxon>
        <taxon>Tanacetum</taxon>
    </lineage>
</organism>
<name>A0A6L2K751_TANCI</name>
<dbReference type="AlphaFoldDB" id="A0A6L2K751"/>
<accession>A0A6L2K751</accession>
<dbReference type="InterPro" id="IPR001245">
    <property type="entry name" value="Ser-Thr/Tyr_kinase_cat_dom"/>
</dbReference>
<dbReference type="Pfam" id="PF07714">
    <property type="entry name" value="PK_Tyr_Ser-Thr"/>
    <property type="match status" value="1"/>
</dbReference>
<keyword evidence="2" id="KW-0067">ATP-binding</keyword>
<keyword evidence="4" id="KW-0418">Kinase</keyword>
<reference evidence="4" key="1">
    <citation type="journal article" date="2019" name="Sci. Rep.">
        <title>Draft genome of Tanacetum cinerariifolium, the natural source of mosquito coil.</title>
        <authorList>
            <person name="Yamashiro T."/>
            <person name="Shiraishi A."/>
            <person name="Satake H."/>
            <person name="Nakayama K."/>
        </authorList>
    </citation>
    <scope>NUCLEOTIDE SEQUENCE</scope>
</reference>
<dbReference type="PANTHER" id="PTHR46008:SF38">
    <property type="entry name" value="CONCANAVALIN A-LIKE LECTIN_GLUCANASE DOMAIN-CONTAINING PROTEIN-RELATED"/>
    <property type="match status" value="1"/>
</dbReference>
<keyword evidence="4" id="KW-0675">Receptor</keyword>
<evidence type="ECO:0000259" key="3">
    <source>
        <dbReference type="PROSITE" id="PS50011"/>
    </source>
</evidence>
<feature type="domain" description="Protein kinase" evidence="3">
    <location>
        <begin position="114"/>
        <end position="297"/>
    </location>
</feature>
<gene>
    <name evidence="4" type="ORF">Tci_016505</name>
</gene>
<protein>
    <submittedName>
        <fullName evidence="4">Leaf rust 10 disease-resistance locus receptor-like protein kinase-like 1.4</fullName>
    </submittedName>
</protein>
<dbReference type="InterPro" id="IPR011009">
    <property type="entry name" value="Kinase-like_dom_sf"/>
</dbReference>
<dbReference type="PROSITE" id="PS50011">
    <property type="entry name" value="PROTEIN_KINASE_DOM"/>
    <property type="match status" value="1"/>
</dbReference>
<dbReference type="GO" id="GO:0005524">
    <property type="term" value="F:ATP binding"/>
    <property type="evidence" value="ECO:0007669"/>
    <property type="project" value="UniProtKB-KW"/>
</dbReference>
<sequence>MRISDGSSFRQNIGTVQEGDLIKIEQRGKRRVKAMRFPSSDTLQRRKRLTIKEASLAQSETKAILTTVSSNYNFTSSISSYPNSSKPSKDYTKSSYFGTQVFTYEELEVATYNFNDSREVGDRGFGTVYYGKLIDGREVAVKRLYENNFNRVERFLNEVEILTRLEHENLVKLYGCTSKRSNELILVYEYIPNGTVADHLHGKLANSSSSIFSCHGDSENTLTLGNDDPSAGNSSGALSYRPRRRIRNPALIENDIHANKNTSTHVDCTDTTELPAYREHGLDPLQHLSLGQLLQEP</sequence>
<evidence type="ECO:0000256" key="1">
    <source>
        <dbReference type="ARBA" id="ARBA00022741"/>
    </source>
</evidence>
<comment type="caution">
    <text evidence="4">The sequence shown here is derived from an EMBL/GenBank/DDBJ whole genome shotgun (WGS) entry which is preliminary data.</text>
</comment>
<evidence type="ECO:0000256" key="2">
    <source>
        <dbReference type="ARBA" id="ARBA00022840"/>
    </source>
</evidence>
<evidence type="ECO:0000313" key="4">
    <source>
        <dbReference type="EMBL" id="GEU44527.1"/>
    </source>
</evidence>
<keyword evidence="4" id="KW-0808">Transferase</keyword>
<dbReference type="Gene3D" id="3.30.200.20">
    <property type="entry name" value="Phosphorylase Kinase, domain 1"/>
    <property type="match status" value="1"/>
</dbReference>
<dbReference type="SUPFAM" id="SSF56112">
    <property type="entry name" value="Protein kinase-like (PK-like)"/>
    <property type="match status" value="1"/>
</dbReference>